<feature type="compositionally biased region" description="Polar residues" evidence="2">
    <location>
        <begin position="292"/>
        <end position="317"/>
    </location>
</feature>
<dbReference type="InterPro" id="IPR004012">
    <property type="entry name" value="Run_dom"/>
</dbReference>
<feature type="compositionally biased region" description="Basic and acidic residues" evidence="2">
    <location>
        <begin position="318"/>
        <end position="329"/>
    </location>
</feature>
<protein>
    <recommendedName>
        <fullName evidence="7">Sorting nexin-29</fullName>
    </recommendedName>
</protein>
<feature type="compositionally biased region" description="Low complexity" evidence="2">
    <location>
        <begin position="349"/>
        <end position="359"/>
    </location>
</feature>
<dbReference type="Gene3D" id="3.30.1520.10">
    <property type="entry name" value="Phox-like domain"/>
    <property type="match status" value="1"/>
</dbReference>
<evidence type="ECO:0000259" key="3">
    <source>
        <dbReference type="PROSITE" id="PS50195"/>
    </source>
</evidence>
<dbReference type="GO" id="GO:0035091">
    <property type="term" value="F:phosphatidylinositol binding"/>
    <property type="evidence" value="ECO:0007669"/>
    <property type="project" value="InterPro"/>
</dbReference>
<comment type="caution">
    <text evidence="5">The sequence shown here is derived from an EMBL/GenBank/DDBJ whole genome shotgun (WGS) entry which is preliminary data.</text>
</comment>
<dbReference type="PANTHER" id="PTHR47194">
    <property type="entry name" value="SORTING NEXIN-29-RELATED"/>
    <property type="match status" value="1"/>
</dbReference>
<evidence type="ECO:0000256" key="1">
    <source>
        <dbReference type="SAM" id="Coils"/>
    </source>
</evidence>
<feature type="region of interest" description="Disordered" evidence="2">
    <location>
        <begin position="349"/>
        <end position="379"/>
    </location>
</feature>
<dbReference type="InterPro" id="IPR036871">
    <property type="entry name" value="PX_dom_sf"/>
</dbReference>
<dbReference type="CDD" id="cd17689">
    <property type="entry name" value="RUN_SNX29"/>
    <property type="match status" value="1"/>
</dbReference>
<dbReference type="PROSITE" id="PS50826">
    <property type="entry name" value="RUN"/>
    <property type="match status" value="1"/>
</dbReference>
<feature type="region of interest" description="Disordered" evidence="2">
    <location>
        <begin position="276"/>
        <end position="335"/>
    </location>
</feature>
<dbReference type="AlphaFoldDB" id="A0AAN8JA32"/>
<organism evidence="5 6">
    <name type="scientific">Patella caerulea</name>
    <name type="common">Rayed Mediterranean limpet</name>
    <dbReference type="NCBI Taxonomy" id="87958"/>
    <lineage>
        <taxon>Eukaryota</taxon>
        <taxon>Metazoa</taxon>
        <taxon>Spiralia</taxon>
        <taxon>Lophotrochozoa</taxon>
        <taxon>Mollusca</taxon>
        <taxon>Gastropoda</taxon>
        <taxon>Patellogastropoda</taxon>
        <taxon>Patelloidea</taxon>
        <taxon>Patellidae</taxon>
        <taxon>Patella</taxon>
    </lineage>
</organism>
<dbReference type="EMBL" id="JAZGQO010000014">
    <property type="protein sequence ID" value="KAK6170883.1"/>
    <property type="molecule type" value="Genomic_DNA"/>
</dbReference>
<dbReference type="Pfam" id="PF00787">
    <property type="entry name" value="PX"/>
    <property type="match status" value="1"/>
</dbReference>
<dbReference type="InterPro" id="IPR001683">
    <property type="entry name" value="PX_dom"/>
</dbReference>
<dbReference type="PROSITE" id="PS50195">
    <property type="entry name" value="PX"/>
    <property type="match status" value="1"/>
</dbReference>
<feature type="domain" description="RUN" evidence="4">
    <location>
        <begin position="38"/>
        <end position="191"/>
    </location>
</feature>
<dbReference type="SUPFAM" id="SSF64268">
    <property type="entry name" value="PX domain"/>
    <property type="match status" value="1"/>
</dbReference>
<feature type="region of interest" description="Disordered" evidence="2">
    <location>
        <begin position="418"/>
        <end position="440"/>
    </location>
</feature>
<dbReference type="Proteomes" id="UP001347796">
    <property type="component" value="Unassembled WGS sequence"/>
</dbReference>
<accession>A0AAN8JA32</accession>
<feature type="compositionally biased region" description="Low complexity" evidence="2">
    <location>
        <begin position="367"/>
        <end position="377"/>
    </location>
</feature>
<feature type="compositionally biased region" description="Polar residues" evidence="2">
    <location>
        <begin position="774"/>
        <end position="797"/>
    </location>
</feature>
<evidence type="ECO:0008006" key="7">
    <source>
        <dbReference type="Google" id="ProtNLM"/>
    </source>
</evidence>
<feature type="domain" description="PX" evidence="3">
    <location>
        <begin position="643"/>
        <end position="766"/>
    </location>
</feature>
<dbReference type="SMART" id="SM00593">
    <property type="entry name" value="RUN"/>
    <property type="match status" value="1"/>
</dbReference>
<dbReference type="InterPro" id="IPR047329">
    <property type="entry name" value="RUN_SNX29"/>
</dbReference>
<dbReference type="Gene3D" id="1.20.58.900">
    <property type="match status" value="1"/>
</dbReference>
<evidence type="ECO:0000259" key="4">
    <source>
        <dbReference type="PROSITE" id="PS50826"/>
    </source>
</evidence>
<proteinExistence type="predicted"/>
<dbReference type="SUPFAM" id="SSF140741">
    <property type="entry name" value="RUN domain-like"/>
    <property type="match status" value="1"/>
</dbReference>
<evidence type="ECO:0000313" key="5">
    <source>
        <dbReference type="EMBL" id="KAK6170883.1"/>
    </source>
</evidence>
<dbReference type="SMART" id="SM00312">
    <property type="entry name" value="PX"/>
    <property type="match status" value="1"/>
</dbReference>
<dbReference type="InterPro" id="IPR037213">
    <property type="entry name" value="Run_dom_sf"/>
</dbReference>
<keyword evidence="1" id="KW-0175">Coiled coil</keyword>
<feature type="coiled-coil region" evidence="1">
    <location>
        <begin position="465"/>
        <end position="538"/>
    </location>
</feature>
<dbReference type="PANTHER" id="PTHR47194:SF3">
    <property type="entry name" value="SORTING NEXIN 29"/>
    <property type="match status" value="1"/>
</dbReference>
<dbReference type="Pfam" id="PF02759">
    <property type="entry name" value="RUN"/>
    <property type="match status" value="1"/>
</dbReference>
<evidence type="ECO:0000313" key="6">
    <source>
        <dbReference type="Proteomes" id="UP001347796"/>
    </source>
</evidence>
<feature type="region of interest" description="Disordered" evidence="2">
    <location>
        <begin position="761"/>
        <end position="807"/>
    </location>
</feature>
<sequence>METGDDPRLIERQNILTRLLDSVKQCQVRFGGRSELAADGDSRVSCLCSAWESALQHGMKQNNKALLAIKQVGEITGLSKVTDFFSDIKTVEGEPVYWHYVKEHLTKHEIQRFFSLKNIDSDTGRGRAWLRASFNEHSLERYMHMLLEKIELLSQYYEEWSFLRDEERSSMLPMMAAGLGSILFAITIDRSELNKSSLSQNSVHINTNYQPIIKQESEPKPVIAGETIAVNEKRKEKKKKKKIANIVSFDEEDESIVVTSKNKKDTTTVNSNKQILKHSFKSNEESVKREATPNSDSTQTKAIDIVSSGSVKSSQKMQHQEFIKHDNPSFDRSVSSTVSSISNLSADRLSRSSLGSFSSEDVDFGESTTTLTPLSPSGHPIDDDLLHLNKSKMPLGTSVDSLDVSMLSVEDTVSTNAHHNSLSQLTDRRRTQGDGGNTEVLLDRRSDSISAEDLKQAVVAMMLHKDEVEDKNKSLKNMLDQEMEISSTLRAEIEEMKISFNISHEKEQTKNETLQKENELLKHQLRKYINAVQLLRTEGASDNQDNLGIALEDPQPVIPPVKPSIDYSHEASEYEKKLIQVAEMHGELMEFNELLHRQLNAKDAVIRSIKEELTDLRGPLPYNGQSSDDSLSGDLESSLISRSLINIWIPSAFLGGSKTDSHHVYQVYIRIRDEEWNVYRRYSKFLDVHTKLKKVYPLIGKIEFPPKKTLGSKDPKVVTTRRKMLQTYLRKVINHLLEKNTDLADHVSKDKLIAILPFFNDQPDDKKKGKKKNGATSRQQQQQASGSLPQVDASQVQDGGPGQYEGF</sequence>
<name>A0AAN8JA32_PATCE</name>
<reference evidence="5 6" key="1">
    <citation type="submission" date="2024-01" db="EMBL/GenBank/DDBJ databases">
        <title>The genome of the rayed Mediterranean limpet Patella caerulea (Linnaeus, 1758).</title>
        <authorList>
            <person name="Anh-Thu Weber A."/>
            <person name="Halstead-Nussloch G."/>
        </authorList>
    </citation>
    <scope>NUCLEOTIDE SEQUENCE [LARGE SCALE GENOMIC DNA]</scope>
    <source>
        <strain evidence="5">AATW-2023a</strain>
        <tissue evidence="5">Whole specimen</tissue>
    </source>
</reference>
<keyword evidence="6" id="KW-1185">Reference proteome</keyword>
<gene>
    <name evidence="5" type="ORF">SNE40_019173</name>
</gene>
<feature type="compositionally biased region" description="Basic and acidic residues" evidence="2">
    <location>
        <begin position="281"/>
        <end position="291"/>
    </location>
</feature>
<evidence type="ECO:0000256" key="2">
    <source>
        <dbReference type="SAM" id="MobiDB-lite"/>
    </source>
</evidence>